<keyword evidence="1" id="KW-0472">Membrane</keyword>
<sequence length="134" mass="15197">MIHFCLAHAAYHFSRWLPKHLRFRLQLVIFALGIAILLLQFYVLLRPKSSHYCNQPLLYNLVGSIILTFFATGLALILAMTQHIPWELRATISIFGLASFAEGAYITLLTALAPQCPIFPSWDYSGLPMSFLLD</sequence>
<reference evidence="2" key="1">
    <citation type="submission" date="2017-07" db="EMBL/GenBank/DDBJ databases">
        <authorList>
            <person name="Mikheyev A."/>
            <person name="Grau M."/>
        </authorList>
    </citation>
    <scope>NUCLEOTIDE SEQUENCE</scope>
    <source>
        <tissue evidence="2">Venom_gland</tissue>
    </source>
</reference>
<protein>
    <submittedName>
        <fullName evidence="2">Uncharacterized protein</fullName>
    </submittedName>
</protein>
<keyword evidence="1" id="KW-0812">Transmembrane</keyword>
<feature type="transmembrane region" description="Helical" evidence="1">
    <location>
        <begin position="92"/>
        <end position="113"/>
    </location>
</feature>
<accession>A0A2D4FAV9</accession>
<evidence type="ECO:0000313" key="2">
    <source>
        <dbReference type="EMBL" id="LAA44598.1"/>
    </source>
</evidence>
<name>A0A2D4FAV9_MICCO</name>
<feature type="transmembrane region" description="Helical" evidence="1">
    <location>
        <begin position="57"/>
        <end position="80"/>
    </location>
</feature>
<dbReference type="AlphaFoldDB" id="A0A2D4FAV9"/>
<evidence type="ECO:0000256" key="1">
    <source>
        <dbReference type="SAM" id="Phobius"/>
    </source>
</evidence>
<feature type="transmembrane region" description="Helical" evidence="1">
    <location>
        <begin position="23"/>
        <end position="45"/>
    </location>
</feature>
<dbReference type="EMBL" id="IACJ01064342">
    <property type="protein sequence ID" value="LAA44598.1"/>
    <property type="molecule type" value="Transcribed_RNA"/>
</dbReference>
<reference evidence="2" key="2">
    <citation type="submission" date="2017-11" db="EMBL/GenBank/DDBJ databases">
        <title>Coralsnake Venomics: Analyses of Venom Gland Transcriptomes and Proteomes of Six Brazilian Taxa.</title>
        <authorList>
            <person name="Aird S.D."/>
            <person name="Jorge da Silva N."/>
            <person name="Qiu L."/>
            <person name="Villar-Briones A."/>
            <person name="Aparecida-Saddi V."/>
            <person name="Campos-Telles M.P."/>
            <person name="Grau M."/>
            <person name="Mikheyev A.S."/>
        </authorList>
    </citation>
    <scope>NUCLEOTIDE SEQUENCE</scope>
    <source>
        <tissue evidence="2">Venom_gland</tissue>
    </source>
</reference>
<organism evidence="2">
    <name type="scientific">Micrurus corallinus</name>
    <name type="common">Brazilian coral snake</name>
    <dbReference type="NCBI Taxonomy" id="54390"/>
    <lineage>
        <taxon>Eukaryota</taxon>
        <taxon>Metazoa</taxon>
        <taxon>Chordata</taxon>
        <taxon>Craniata</taxon>
        <taxon>Vertebrata</taxon>
        <taxon>Euteleostomi</taxon>
        <taxon>Lepidosauria</taxon>
        <taxon>Squamata</taxon>
        <taxon>Bifurcata</taxon>
        <taxon>Unidentata</taxon>
        <taxon>Episquamata</taxon>
        <taxon>Toxicofera</taxon>
        <taxon>Serpentes</taxon>
        <taxon>Colubroidea</taxon>
        <taxon>Elapidae</taxon>
        <taxon>Elapinae</taxon>
        <taxon>Micrurus</taxon>
    </lineage>
</organism>
<proteinExistence type="predicted"/>
<keyword evidence="1" id="KW-1133">Transmembrane helix</keyword>